<reference evidence="4" key="1">
    <citation type="submission" date="2024-06" db="EMBL/GenBank/DDBJ databases">
        <title>Caulobacter inopinatus, sp. nov.</title>
        <authorList>
            <person name="Donachie S.P."/>
        </authorList>
    </citation>
    <scope>NUCLEOTIDE SEQUENCE</scope>
    <source>
        <strain evidence="4">73W</strain>
    </source>
</reference>
<dbReference type="InterPro" id="IPR001509">
    <property type="entry name" value="Epimerase_deHydtase"/>
</dbReference>
<evidence type="ECO:0000313" key="4">
    <source>
        <dbReference type="EMBL" id="XDO97712.1"/>
    </source>
</evidence>
<dbReference type="EMBL" id="CP158375">
    <property type="protein sequence ID" value="XDO97712.1"/>
    <property type="molecule type" value="Genomic_DNA"/>
</dbReference>
<dbReference type="InterPro" id="IPR036291">
    <property type="entry name" value="NAD(P)-bd_dom_sf"/>
</dbReference>
<comment type="pathway">
    <text evidence="1">Bacterial outer membrane biogenesis; LPS O-antigen biosynthesis.</text>
</comment>
<evidence type="ECO:0000256" key="1">
    <source>
        <dbReference type="ARBA" id="ARBA00005125"/>
    </source>
</evidence>
<comment type="similarity">
    <text evidence="2">Belongs to the NAD(P)-dependent epimerase/dehydratase family.</text>
</comment>
<sequence>MSRILLTGGSGFVGGHTARGLLDDGHEVFAILRPGAGTSDLDPRAQVLVHDGATEQLHDLVRQASPDAAVHIASKFVAAHAPGDIDGLVESNLRFGLQLLDALARAGVERLVSFGTAWQHYETEAYRPVSLYAATKQAFEDLAAYYADAHGLKFTSLKLSDTYGPNDRRGKLVSALIRAMSDGQALSLSPGAQVLNPVHIDDVVEAVRIALARDSSGAFAVRGAEEITLRELVERLEHLARRPVPVEWGARPYRDREVMTPWRGAPLPGWSPKVGLDAGLGALLREAGHAA</sequence>
<evidence type="ECO:0000256" key="2">
    <source>
        <dbReference type="ARBA" id="ARBA00007637"/>
    </source>
</evidence>
<dbReference type="AlphaFoldDB" id="A0AB39KUR8"/>
<dbReference type="RefSeq" id="WP_369061104.1">
    <property type="nucleotide sequence ID" value="NZ_CP158375.1"/>
</dbReference>
<dbReference type="PANTHER" id="PTHR43000">
    <property type="entry name" value="DTDP-D-GLUCOSE 4,6-DEHYDRATASE-RELATED"/>
    <property type="match status" value="1"/>
</dbReference>
<evidence type="ECO:0000259" key="3">
    <source>
        <dbReference type="Pfam" id="PF01370"/>
    </source>
</evidence>
<dbReference type="SUPFAM" id="SSF51735">
    <property type="entry name" value="NAD(P)-binding Rossmann-fold domains"/>
    <property type="match status" value="1"/>
</dbReference>
<feature type="domain" description="NAD-dependent epimerase/dehydratase" evidence="3">
    <location>
        <begin position="4"/>
        <end position="215"/>
    </location>
</feature>
<protein>
    <submittedName>
        <fullName evidence="4">NAD(P)-dependent oxidoreductase</fullName>
    </submittedName>
</protein>
<organism evidence="4">
    <name type="scientific">Caulobacter sp. 73W</name>
    <dbReference type="NCBI Taxonomy" id="3161137"/>
    <lineage>
        <taxon>Bacteria</taxon>
        <taxon>Pseudomonadati</taxon>
        <taxon>Pseudomonadota</taxon>
        <taxon>Alphaproteobacteria</taxon>
        <taxon>Caulobacterales</taxon>
        <taxon>Caulobacteraceae</taxon>
        <taxon>Caulobacter</taxon>
    </lineage>
</organism>
<proteinExistence type="inferred from homology"/>
<accession>A0AB39KUR8</accession>
<dbReference type="Pfam" id="PF01370">
    <property type="entry name" value="Epimerase"/>
    <property type="match status" value="1"/>
</dbReference>
<name>A0AB39KUR8_9CAUL</name>
<gene>
    <name evidence="4" type="ORF">ABOZ73_04655</name>
</gene>
<dbReference type="Gene3D" id="3.40.50.720">
    <property type="entry name" value="NAD(P)-binding Rossmann-like Domain"/>
    <property type="match status" value="1"/>
</dbReference>